<dbReference type="AlphaFoldDB" id="A0A8J3WEJ7"/>
<sequence length="95" mass="10091">MPVDAPPPEDPPYGRLADLVAEPHRFTGTGVSVLIALEAMDLTDSAVNGDPVSDGWPWRPPTYWISVSPPPGTHMLDSATTDLTTWPQGNAQVAA</sequence>
<proteinExistence type="predicted"/>
<comment type="caution">
    <text evidence="1">The sequence shown here is derived from an EMBL/GenBank/DDBJ whole genome shotgun (WGS) entry which is preliminary data.</text>
</comment>
<keyword evidence="2" id="KW-1185">Reference proteome</keyword>
<dbReference type="EMBL" id="BOOI01000054">
    <property type="protein sequence ID" value="GIH87034.1"/>
    <property type="molecule type" value="Genomic_DNA"/>
</dbReference>
<accession>A0A8J3WEJ7</accession>
<evidence type="ECO:0000313" key="2">
    <source>
        <dbReference type="Proteomes" id="UP000655044"/>
    </source>
</evidence>
<gene>
    <name evidence="1" type="ORF">Pro02_54420</name>
</gene>
<name>A0A8J3WEJ7_PLARO</name>
<evidence type="ECO:0000313" key="1">
    <source>
        <dbReference type="EMBL" id="GIH87034.1"/>
    </source>
</evidence>
<protein>
    <submittedName>
        <fullName evidence="1">Uncharacterized protein</fullName>
    </submittedName>
</protein>
<reference evidence="1" key="1">
    <citation type="submission" date="2021-01" db="EMBL/GenBank/DDBJ databases">
        <title>Whole genome shotgun sequence of Planobispora rosea NBRC 15558.</title>
        <authorList>
            <person name="Komaki H."/>
            <person name="Tamura T."/>
        </authorList>
    </citation>
    <scope>NUCLEOTIDE SEQUENCE</scope>
    <source>
        <strain evidence="1">NBRC 15558</strain>
    </source>
</reference>
<organism evidence="1 2">
    <name type="scientific">Planobispora rosea</name>
    <dbReference type="NCBI Taxonomy" id="35762"/>
    <lineage>
        <taxon>Bacteria</taxon>
        <taxon>Bacillati</taxon>
        <taxon>Actinomycetota</taxon>
        <taxon>Actinomycetes</taxon>
        <taxon>Streptosporangiales</taxon>
        <taxon>Streptosporangiaceae</taxon>
        <taxon>Planobispora</taxon>
    </lineage>
</organism>
<dbReference type="Proteomes" id="UP000655044">
    <property type="component" value="Unassembled WGS sequence"/>
</dbReference>